<organism evidence="2 3">
    <name type="scientific">Gammaproteobacteria bacterium LSUCC0057</name>
    <dbReference type="NCBI Taxonomy" id="2559237"/>
    <lineage>
        <taxon>Bacteria</taxon>
        <taxon>Pseudomonadati</taxon>
        <taxon>Pseudomonadota</taxon>
        <taxon>Gammaproteobacteria</taxon>
        <taxon>Cellvibrionales</taxon>
        <taxon>Porticoccaceae</taxon>
        <taxon>SAR92 clade</taxon>
    </lineage>
</organism>
<name>A0A4Y8UIZ4_9GAMM</name>
<dbReference type="PANTHER" id="PTHR48228:SF5">
    <property type="entry name" value="ALPHA-METHYLACYL-COA RACEMASE"/>
    <property type="match status" value="1"/>
</dbReference>
<evidence type="ECO:0000313" key="2">
    <source>
        <dbReference type="EMBL" id="TFH68795.1"/>
    </source>
</evidence>
<dbReference type="InterPro" id="IPR003673">
    <property type="entry name" value="CoA-Trfase_fam_III"/>
</dbReference>
<dbReference type="Gene3D" id="3.30.1540.10">
    <property type="entry name" value="formyl-coa transferase, domain 3"/>
    <property type="match status" value="1"/>
</dbReference>
<proteinExistence type="predicted"/>
<evidence type="ECO:0000256" key="1">
    <source>
        <dbReference type="SAM" id="MobiDB-lite"/>
    </source>
</evidence>
<accession>A0A4Y8UIZ4</accession>
<dbReference type="OrthoDB" id="9058532at2"/>
<dbReference type="InterPro" id="IPR050509">
    <property type="entry name" value="CoA-transferase_III"/>
</dbReference>
<dbReference type="Proteomes" id="UP000298133">
    <property type="component" value="Unassembled WGS sequence"/>
</dbReference>
<comment type="caution">
    <text evidence="2">The sequence shown here is derived from an EMBL/GenBank/DDBJ whole genome shotgun (WGS) entry which is preliminary data.</text>
</comment>
<dbReference type="SUPFAM" id="SSF89796">
    <property type="entry name" value="CoA-transferase family III (CaiB/BaiF)"/>
    <property type="match status" value="1"/>
</dbReference>
<keyword evidence="3" id="KW-1185">Reference proteome</keyword>
<dbReference type="EMBL" id="SPIA01000001">
    <property type="protein sequence ID" value="TFH68795.1"/>
    <property type="molecule type" value="Genomic_DNA"/>
</dbReference>
<sequence>MGALSGMRVIELEGLGPAPFAGMLLADMGADVITVGRKIKSSARPAAISERGKQTVALDLKSAEGLEALLKLCEGADILIEGFRPGVAERLGFGPEQLHSRNPQLIYGRITGWGQTGPLAQAAGHDLNYIALTGALHAIGRAGETPVPPLNLVGDFGGGALFLVMGVLAAVIERHHSGQGQVIDAAMTEGVANLMHMMQSMHAAGMWQDRAGCNVLDGAAHFYDSYRTSDDKFITIGSIEPQFYALLIEKLDLDPTQFAAQMDPRQWPALKAAIAAKIATQSRQYWCELMEGSDVCFAPVLSMSEAPQHPHNRARNSFIEVDGVTQAAPAPRFSRTPSDRPSAAKPLGSDTAAVLSGLGYDDETVAAMLAAVSR</sequence>
<dbReference type="Pfam" id="PF02515">
    <property type="entry name" value="CoA_transf_3"/>
    <property type="match status" value="1"/>
</dbReference>
<dbReference type="InterPro" id="IPR044855">
    <property type="entry name" value="CoA-Trfase_III_dom3_sf"/>
</dbReference>
<evidence type="ECO:0000313" key="3">
    <source>
        <dbReference type="Proteomes" id="UP000298133"/>
    </source>
</evidence>
<dbReference type="PANTHER" id="PTHR48228">
    <property type="entry name" value="SUCCINYL-COA--D-CITRAMALATE COA-TRANSFERASE"/>
    <property type="match status" value="1"/>
</dbReference>
<dbReference type="InterPro" id="IPR023606">
    <property type="entry name" value="CoA-Trfase_III_dom_1_sf"/>
</dbReference>
<protein>
    <submittedName>
        <fullName evidence="2">CoA transferase</fullName>
    </submittedName>
</protein>
<gene>
    <name evidence="2" type="ORF">E3W66_02260</name>
</gene>
<dbReference type="AlphaFoldDB" id="A0A4Y8UIZ4"/>
<reference evidence="2 3" key="1">
    <citation type="submission" date="2019-03" db="EMBL/GenBank/DDBJ databases">
        <title>Draft genome of Gammaproteobacteria bacterium LSUCC0057, a member of the SAR92 clade.</title>
        <authorList>
            <person name="Lanclos V.C."/>
            <person name="Doiron C."/>
            <person name="Henson M.W."/>
            <person name="Thrash J.C."/>
        </authorList>
    </citation>
    <scope>NUCLEOTIDE SEQUENCE [LARGE SCALE GENOMIC DNA]</scope>
    <source>
        <strain evidence="2 3">LSUCC0057</strain>
    </source>
</reference>
<keyword evidence="2" id="KW-0808">Transferase</keyword>
<feature type="region of interest" description="Disordered" evidence="1">
    <location>
        <begin position="329"/>
        <end position="348"/>
    </location>
</feature>
<dbReference type="GO" id="GO:0016740">
    <property type="term" value="F:transferase activity"/>
    <property type="evidence" value="ECO:0007669"/>
    <property type="project" value="UniProtKB-KW"/>
</dbReference>
<dbReference type="Gene3D" id="3.40.50.10540">
    <property type="entry name" value="Crotonobetainyl-coa:carnitine coa-transferase, domain 1"/>
    <property type="match status" value="1"/>
</dbReference>